<dbReference type="EMBL" id="LR796237">
    <property type="protein sequence ID" value="CAB4130323.1"/>
    <property type="molecule type" value="Genomic_DNA"/>
</dbReference>
<proteinExistence type="predicted"/>
<feature type="compositionally biased region" description="Polar residues" evidence="1">
    <location>
        <begin position="1"/>
        <end position="10"/>
    </location>
</feature>
<gene>
    <name evidence="2" type="ORF">UFOVP116_381</name>
</gene>
<name>A0A6J5LAH0_9CAUD</name>
<evidence type="ECO:0000256" key="1">
    <source>
        <dbReference type="SAM" id="MobiDB-lite"/>
    </source>
</evidence>
<feature type="region of interest" description="Disordered" evidence="1">
    <location>
        <begin position="1"/>
        <end position="30"/>
    </location>
</feature>
<protein>
    <submittedName>
        <fullName evidence="2">Uncharacterized protein</fullName>
    </submittedName>
</protein>
<reference evidence="2" key="1">
    <citation type="submission" date="2020-04" db="EMBL/GenBank/DDBJ databases">
        <authorList>
            <person name="Chiriac C."/>
            <person name="Salcher M."/>
            <person name="Ghai R."/>
            <person name="Kavagutti S V."/>
        </authorList>
    </citation>
    <scope>NUCLEOTIDE SEQUENCE</scope>
</reference>
<accession>A0A6J5LAH0</accession>
<organism evidence="2">
    <name type="scientific">uncultured Caudovirales phage</name>
    <dbReference type="NCBI Taxonomy" id="2100421"/>
    <lineage>
        <taxon>Viruses</taxon>
        <taxon>Duplodnaviria</taxon>
        <taxon>Heunggongvirae</taxon>
        <taxon>Uroviricota</taxon>
        <taxon>Caudoviricetes</taxon>
        <taxon>Peduoviridae</taxon>
        <taxon>Maltschvirus</taxon>
        <taxon>Maltschvirus maltsch</taxon>
    </lineage>
</organism>
<sequence length="82" mass="9598">MHPQMFNQYKNKAKKPREINPDAPPRPTLLGHDVQLKNMQAHDIRLEQQQLDMKSEITALRSKVKNLEVTVNQLLGVMRKLR</sequence>
<evidence type="ECO:0000313" key="2">
    <source>
        <dbReference type="EMBL" id="CAB4130323.1"/>
    </source>
</evidence>